<feature type="signal peptide" evidence="1">
    <location>
        <begin position="1"/>
        <end position="29"/>
    </location>
</feature>
<dbReference type="RefSeq" id="WP_151644467.1">
    <property type="nucleotide sequence ID" value="NZ_CP044543.1"/>
</dbReference>
<sequence>MNLSRIAFIAVTATVSLSAMPGLVSSAIAGPYDWMSNKPYVACLKTVTYRAELIRDHGGGRAGYEIRYNSGRRACNRAFGYPDY</sequence>
<gene>
    <name evidence="2" type="ORF">F8237_10765</name>
</gene>
<dbReference type="Proteomes" id="UP000325641">
    <property type="component" value="Chromosome"/>
</dbReference>
<organism evidence="2 3">
    <name type="scientific">Bradyrhizobium betae</name>
    <dbReference type="NCBI Taxonomy" id="244734"/>
    <lineage>
        <taxon>Bacteria</taxon>
        <taxon>Pseudomonadati</taxon>
        <taxon>Pseudomonadota</taxon>
        <taxon>Alphaproteobacteria</taxon>
        <taxon>Hyphomicrobiales</taxon>
        <taxon>Nitrobacteraceae</taxon>
        <taxon>Bradyrhizobium</taxon>
    </lineage>
</organism>
<dbReference type="EMBL" id="CP044543">
    <property type="protein sequence ID" value="QFI72838.1"/>
    <property type="molecule type" value="Genomic_DNA"/>
</dbReference>
<name>A0A5P6P448_9BRAD</name>
<evidence type="ECO:0000256" key="1">
    <source>
        <dbReference type="SAM" id="SignalP"/>
    </source>
</evidence>
<keyword evidence="1" id="KW-0732">Signal</keyword>
<dbReference type="KEGG" id="bbet:F8237_10765"/>
<dbReference type="AlphaFoldDB" id="A0A5P6P448"/>
<accession>A0A5P6P448</accession>
<evidence type="ECO:0000313" key="3">
    <source>
        <dbReference type="Proteomes" id="UP000325641"/>
    </source>
</evidence>
<feature type="chain" id="PRO_5025036752" evidence="1">
    <location>
        <begin position="30"/>
        <end position="84"/>
    </location>
</feature>
<proteinExistence type="predicted"/>
<protein>
    <submittedName>
        <fullName evidence="2">Uncharacterized protein</fullName>
    </submittedName>
</protein>
<evidence type="ECO:0000313" key="2">
    <source>
        <dbReference type="EMBL" id="QFI72838.1"/>
    </source>
</evidence>
<reference evidence="3" key="1">
    <citation type="submission" date="2019-10" db="EMBL/GenBank/DDBJ databases">
        <title>Complete Genome Sequence of Bradyrhizobium betae type strain PL7HG1T.</title>
        <authorList>
            <person name="Bromfield E.S.P."/>
            <person name="Cloutier S."/>
        </authorList>
    </citation>
    <scope>NUCLEOTIDE SEQUENCE [LARGE SCALE GENOMIC DNA]</scope>
    <source>
        <strain evidence="3">PL7HG1</strain>
    </source>
</reference>